<dbReference type="EMBL" id="JAQJZL010000014">
    <property type="protein sequence ID" value="KAJ6030079.1"/>
    <property type="molecule type" value="Genomic_DNA"/>
</dbReference>
<dbReference type="PANTHER" id="PTHR23502">
    <property type="entry name" value="MAJOR FACILITATOR SUPERFAMILY"/>
    <property type="match status" value="1"/>
</dbReference>
<reference evidence="7" key="2">
    <citation type="submission" date="2023-01" db="EMBL/GenBank/DDBJ databases">
        <authorList>
            <person name="Petersen C."/>
        </authorList>
    </citation>
    <scope>NUCLEOTIDE SEQUENCE</scope>
    <source>
        <strain evidence="7">IBT 15450</strain>
    </source>
</reference>
<evidence type="ECO:0000256" key="6">
    <source>
        <dbReference type="SAM" id="Phobius"/>
    </source>
</evidence>
<keyword evidence="2" id="KW-0813">Transport</keyword>
<dbReference type="Proteomes" id="UP001219568">
    <property type="component" value="Unassembled WGS sequence"/>
</dbReference>
<comment type="subcellular location">
    <subcellularLocation>
        <location evidence="1">Membrane</location>
        <topology evidence="1">Multi-pass membrane protein</topology>
    </subcellularLocation>
</comment>
<evidence type="ECO:0000313" key="8">
    <source>
        <dbReference type="Proteomes" id="UP001219568"/>
    </source>
</evidence>
<dbReference type="SUPFAM" id="SSF103473">
    <property type="entry name" value="MFS general substrate transporter"/>
    <property type="match status" value="1"/>
</dbReference>
<keyword evidence="8" id="KW-1185">Reference proteome</keyword>
<gene>
    <name evidence="7" type="ORF">N7460_010345</name>
</gene>
<keyword evidence="3 6" id="KW-0812">Transmembrane</keyword>
<dbReference type="GO" id="GO:0022857">
    <property type="term" value="F:transmembrane transporter activity"/>
    <property type="evidence" value="ECO:0007669"/>
    <property type="project" value="TreeGrafter"/>
</dbReference>
<reference evidence="7" key="1">
    <citation type="journal article" date="2023" name="IMA Fungus">
        <title>Comparative genomic study of the Penicillium genus elucidates a diverse pangenome and 15 lateral gene transfer events.</title>
        <authorList>
            <person name="Petersen C."/>
            <person name="Sorensen T."/>
            <person name="Nielsen M.R."/>
            <person name="Sondergaard T.E."/>
            <person name="Sorensen J.L."/>
            <person name="Fitzpatrick D.A."/>
            <person name="Frisvad J.C."/>
            <person name="Nielsen K.L."/>
        </authorList>
    </citation>
    <scope>NUCLEOTIDE SEQUENCE</scope>
    <source>
        <strain evidence="7">IBT 15450</strain>
    </source>
</reference>
<evidence type="ECO:0000256" key="2">
    <source>
        <dbReference type="ARBA" id="ARBA00022448"/>
    </source>
</evidence>
<name>A0AAD6I3L9_PENCN</name>
<evidence type="ECO:0000256" key="5">
    <source>
        <dbReference type="ARBA" id="ARBA00023136"/>
    </source>
</evidence>
<feature type="transmembrane region" description="Helical" evidence="6">
    <location>
        <begin position="54"/>
        <end position="80"/>
    </location>
</feature>
<evidence type="ECO:0000256" key="3">
    <source>
        <dbReference type="ARBA" id="ARBA00022692"/>
    </source>
</evidence>
<organism evidence="7 8">
    <name type="scientific">Penicillium canescens</name>
    <dbReference type="NCBI Taxonomy" id="5083"/>
    <lineage>
        <taxon>Eukaryota</taxon>
        <taxon>Fungi</taxon>
        <taxon>Dikarya</taxon>
        <taxon>Ascomycota</taxon>
        <taxon>Pezizomycotina</taxon>
        <taxon>Eurotiomycetes</taxon>
        <taxon>Eurotiomycetidae</taxon>
        <taxon>Eurotiales</taxon>
        <taxon>Aspergillaceae</taxon>
        <taxon>Penicillium</taxon>
    </lineage>
</organism>
<accession>A0AAD6I3L9</accession>
<evidence type="ECO:0000313" key="7">
    <source>
        <dbReference type="EMBL" id="KAJ6030079.1"/>
    </source>
</evidence>
<evidence type="ECO:0000256" key="1">
    <source>
        <dbReference type="ARBA" id="ARBA00004141"/>
    </source>
</evidence>
<dbReference type="Gene3D" id="1.20.1250.20">
    <property type="entry name" value="MFS general substrate transporter like domains"/>
    <property type="match status" value="1"/>
</dbReference>
<keyword evidence="5 6" id="KW-0472">Membrane</keyword>
<sequence>MTRVQTAQTQRDAGLERHPTALSRIATQHSQHNATVGAGLNPELTLMIHFTEPIVLCLSIYMAFLYGLLYLFLTAYPIVFQRIHGFEKGVSGLPYLGLIIGEFIGGFCIL</sequence>
<dbReference type="PANTHER" id="PTHR23502:SF31">
    <property type="entry name" value="POLYAMINE TRANSPORTER 1"/>
    <property type="match status" value="1"/>
</dbReference>
<evidence type="ECO:0000256" key="4">
    <source>
        <dbReference type="ARBA" id="ARBA00022989"/>
    </source>
</evidence>
<comment type="caution">
    <text evidence="7">The sequence shown here is derived from an EMBL/GenBank/DDBJ whole genome shotgun (WGS) entry which is preliminary data.</text>
</comment>
<dbReference type="GO" id="GO:0005886">
    <property type="term" value="C:plasma membrane"/>
    <property type="evidence" value="ECO:0007669"/>
    <property type="project" value="TreeGrafter"/>
</dbReference>
<proteinExistence type="predicted"/>
<protein>
    <submittedName>
        <fullName evidence="7">Uncharacterized protein</fullName>
    </submittedName>
</protein>
<dbReference type="AlphaFoldDB" id="A0AAD6I3L9"/>
<dbReference type="InterPro" id="IPR036259">
    <property type="entry name" value="MFS_trans_sf"/>
</dbReference>
<keyword evidence="4 6" id="KW-1133">Transmembrane helix</keyword>
<feature type="transmembrane region" description="Helical" evidence="6">
    <location>
        <begin position="92"/>
        <end position="109"/>
    </location>
</feature>